<evidence type="ECO:0000313" key="10">
    <source>
        <dbReference type="Proteomes" id="UP001156614"/>
    </source>
</evidence>
<dbReference type="InterPro" id="IPR006120">
    <property type="entry name" value="Resolvase_HTH_dom"/>
</dbReference>
<dbReference type="AlphaFoldDB" id="A0AAV5NJA8"/>
<dbReference type="GO" id="GO:0000150">
    <property type="term" value="F:DNA strand exchange activity"/>
    <property type="evidence" value="ECO:0007669"/>
    <property type="project" value="UniProtKB-KW"/>
</dbReference>
<keyword evidence="10" id="KW-1185">Reference proteome</keyword>
<dbReference type="Gene3D" id="3.40.50.1390">
    <property type="entry name" value="Resolvase, N-terminal catalytic domain"/>
    <property type="match status" value="1"/>
</dbReference>
<dbReference type="FunFam" id="3.40.50.1390:FF:000001">
    <property type="entry name" value="DNA recombinase"/>
    <property type="match status" value="1"/>
</dbReference>
<dbReference type="PANTHER" id="PTHR30461">
    <property type="entry name" value="DNA-INVERTASE FROM LAMBDOID PROPHAGE"/>
    <property type="match status" value="1"/>
</dbReference>
<comment type="similarity">
    <text evidence="1">Belongs to the site-specific recombinase resolvase family.</text>
</comment>
<dbReference type="InterPro" id="IPR009057">
    <property type="entry name" value="Homeodomain-like_sf"/>
</dbReference>
<evidence type="ECO:0000256" key="6">
    <source>
        <dbReference type="PIRSR" id="PIRSR606118-50"/>
    </source>
</evidence>
<dbReference type="InterPro" id="IPR006118">
    <property type="entry name" value="Recombinase_CS"/>
</dbReference>
<organism evidence="9 10">
    <name type="scientific">Gluconobacter cerinus</name>
    <dbReference type="NCBI Taxonomy" id="38307"/>
    <lineage>
        <taxon>Bacteria</taxon>
        <taxon>Pseudomonadati</taxon>
        <taxon>Pseudomonadota</taxon>
        <taxon>Alphaproteobacteria</taxon>
        <taxon>Acetobacterales</taxon>
        <taxon>Acetobacteraceae</taxon>
        <taxon>Gluconobacter</taxon>
    </lineage>
</organism>
<protein>
    <submittedName>
        <fullName evidence="9">Invertase</fullName>
    </submittedName>
</protein>
<dbReference type="PROSITE" id="PS00398">
    <property type="entry name" value="RECOMBINASES_2"/>
    <property type="match status" value="1"/>
</dbReference>
<dbReference type="PROSITE" id="PS51736">
    <property type="entry name" value="RECOMBINASES_3"/>
    <property type="match status" value="1"/>
</dbReference>
<evidence type="ECO:0000313" key="9">
    <source>
        <dbReference type="EMBL" id="GLQ64110.1"/>
    </source>
</evidence>
<keyword evidence="2" id="KW-0229">DNA integration</keyword>
<feature type="region of interest" description="Disordered" evidence="7">
    <location>
        <begin position="194"/>
        <end position="233"/>
    </location>
</feature>
<evidence type="ECO:0000256" key="2">
    <source>
        <dbReference type="ARBA" id="ARBA00022908"/>
    </source>
</evidence>
<proteinExistence type="inferred from homology"/>
<dbReference type="SMART" id="SM00857">
    <property type="entry name" value="Resolvase"/>
    <property type="match status" value="1"/>
</dbReference>
<dbReference type="InterPro" id="IPR036162">
    <property type="entry name" value="Resolvase-like_N_sf"/>
</dbReference>
<dbReference type="Pfam" id="PF02796">
    <property type="entry name" value="HTH_7"/>
    <property type="match status" value="1"/>
</dbReference>
<feature type="domain" description="Resolvase/invertase-type recombinase catalytic" evidence="8">
    <location>
        <begin position="12"/>
        <end position="149"/>
    </location>
</feature>
<evidence type="ECO:0000259" key="8">
    <source>
        <dbReference type="PROSITE" id="PS51736"/>
    </source>
</evidence>
<evidence type="ECO:0000256" key="4">
    <source>
        <dbReference type="ARBA" id="ARBA00023125"/>
    </source>
</evidence>
<keyword evidence="4" id="KW-0238">DNA-binding</keyword>
<accession>A0AAV5NJA8</accession>
<evidence type="ECO:0000256" key="3">
    <source>
        <dbReference type="ARBA" id="ARBA00023100"/>
    </source>
</evidence>
<dbReference type="Pfam" id="PF00239">
    <property type="entry name" value="Resolvase"/>
    <property type="match status" value="1"/>
</dbReference>
<keyword evidence="3" id="KW-0230">DNA invertase</keyword>
<sequence>MTKTQKTGFSDMLIGYMRVSSLDERQSVDLQRDALLAAGVDERNIFQDKASGTRDDRPGLKECLSYIKSGDVLVVWKLDRLGRSLPHLLSIIAGLKEKSVSFRSLTEQMDTTTPHGELMFSLFGALAQYERALIHERVMAGLAAAKRRGRKGGRPPAINQEKLEMALEALKKGASKMSVARSFQIPRTTLLNTLERIGWQPPSENEKTDGNIQDRPAEYDQKKPLGRRGRQSR</sequence>
<dbReference type="CDD" id="cd03768">
    <property type="entry name" value="SR_ResInv"/>
    <property type="match status" value="1"/>
</dbReference>
<evidence type="ECO:0000256" key="5">
    <source>
        <dbReference type="ARBA" id="ARBA00023172"/>
    </source>
</evidence>
<dbReference type="InterPro" id="IPR050639">
    <property type="entry name" value="SSR_resolvase"/>
</dbReference>
<evidence type="ECO:0000256" key="1">
    <source>
        <dbReference type="ARBA" id="ARBA00009913"/>
    </source>
</evidence>
<dbReference type="PANTHER" id="PTHR30461:SF2">
    <property type="entry name" value="SERINE RECOMBINASE PINE-RELATED"/>
    <property type="match status" value="1"/>
</dbReference>
<dbReference type="Proteomes" id="UP001156614">
    <property type="component" value="Unassembled WGS sequence"/>
</dbReference>
<dbReference type="GO" id="GO:0003677">
    <property type="term" value="F:DNA binding"/>
    <property type="evidence" value="ECO:0007669"/>
    <property type="project" value="UniProtKB-KW"/>
</dbReference>
<gene>
    <name evidence="9" type="ORF">GCM10007867_29560</name>
</gene>
<dbReference type="InterPro" id="IPR006119">
    <property type="entry name" value="Resolv_N"/>
</dbReference>
<dbReference type="GO" id="GO:0015074">
    <property type="term" value="P:DNA integration"/>
    <property type="evidence" value="ECO:0007669"/>
    <property type="project" value="UniProtKB-KW"/>
</dbReference>
<reference evidence="10" key="1">
    <citation type="journal article" date="2019" name="Int. J. Syst. Evol. Microbiol.">
        <title>The Global Catalogue of Microorganisms (GCM) 10K type strain sequencing project: providing services to taxonomists for standard genome sequencing and annotation.</title>
        <authorList>
            <consortium name="The Broad Institute Genomics Platform"/>
            <consortium name="The Broad Institute Genome Sequencing Center for Infectious Disease"/>
            <person name="Wu L."/>
            <person name="Ma J."/>
        </authorList>
    </citation>
    <scope>NUCLEOTIDE SEQUENCE [LARGE SCALE GENOMIC DNA]</scope>
    <source>
        <strain evidence="10">NBRC 3267</strain>
    </source>
</reference>
<feature type="compositionally biased region" description="Basic residues" evidence="7">
    <location>
        <begin position="224"/>
        <end position="233"/>
    </location>
</feature>
<evidence type="ECO:0000256" key="7">
    <source>
        <dbReference type="SAM" id="MobiDB-lite"/>
    </source>
</evidence>
<dbReference type="Gene3D" id="1.10.10.60">
    <property type="entry name" value="Homeodomain-like"/>
    <property type="match status" value="1"/>
</dbReference>
<comment type="caution">
    <text evidence="9">The sequence shown here is derived from an EMBL/GenBank/DDBJ whole genome shotgun (WGS) entry which is preliminary data.</text>
</comment>
<dbReference type="SUPFAM" id="SSF53041">
    <property type="entry name" value="Resolvase-like"/>
    <property type="match status" value="1"/>
</dbReference>
<feature type="active site" description="O-(5'-phospho-DNA)-serine intermediate" evidence="6">
    <location>
        <position position="20"/>
    </location>
</feature>
<keyword evidence="5" id="KW-0233">DNA recombination</keyword>
<name>A0AAV5NJA8_9PROT</name>
<dbReference type="EMBL" id="BSNU01000008">
    <property type="protein sequence ID" value="GLQ64110.1"/>
    <property type="molecule type" value="Genomic_DNA"/>
</dbReference>
<dbReference type="SUPFAM" id="SSF46689">
    <property type="entry name" value="Homeodomain-like"/>
    <property type="match status" value="1"/>
</dbReference>